<reference evidence="2 3" key="1">
    <citation type="journal article" date="2019" name="Commun. Biol.">
        <title>The bagworm genome reveals a unique fibroin gene that provides high tensile strength.</title>
        <authorList>
            <person name="Kono N."/>
            <person name="Nakamura H."/>
            <person name="Ohtoshi R."/>
            <person name="Tomita M."/>
            <person name="Numata K."/>
            <person name="Arakawa K."/>
        </authorList>
    </citation>
    <scope>NUCLEOTIDE SEQUENCE [LARGE SCALE GENOMIC DNA]</scope>
</reference>
<sequence>MHGAAGAAPERDGARAAAGASGTRCKWATRRRGAGWGRAAVGCDHKILKAATALWAASGGGRAGAVCRPRPLGSRAFRRRRQFRVRHLFAARRPSSARCAFVVSGVSECRRGWRRPSPCLLRYAAARPLASSSSRVPRRASDQRGSPGGCSDLN</sequence>
<dbReference type="EMBL" id="BGZK01000648">
    <property type="protein sequence ID" value="GBP54505.1"/>
    <property type="molecule type" value="Genomic_DNA"/>
</dbReference>
<feature type="region of interest" description="Disordered" evidence="1">
    <location>
        <begin position="127"/>
        <end position="154"/>
    </location>
</feature>
<keyword evidence="3" id="KW-1185">Reference proteome</keyword>
<evidence type="ECO:0000313" key="2">
    <source>
        <dbReference type="EMBL" id="GBP54505.1"/>
    </source>
</evidence>
<organism evidence="2 3">
    <name type="scientific">Eumeta variegata</name>
    <name type="common">Bagworm moth</name>
    <name type="synonym">Eumeta japonica</name>
    <dbReference type="NCBI Taxonomy" id="151549"/>
    <lineage>
        <taxon>Eukaryota</taxon>
        <taxon>Metazoa</taxon>
        <taxon>Ecdysozoa</taxon>
        <taxon>Arthropoda</taxon>
        <taxon>Hexapoda</taxon>
        <taxon>Insecta</taxon>
        <taxon>Pterygota</taxon>
        <taxon>Neoptera</taxon>
        <taxon>Endopterygota</taxon>
        <taxon>Lepidoptera</taxon>
        <taxon>Glossata</taxon>
        <taxon>Ditrysia</taxon>
        <taxon>Tineoidea</taxon>
        <taxon>Psychidae</taxon>
        <taxon>Oiketicinae</taxon>
        <taxon>Eumeta</taxon>
    </lineage>
</organism>
<gene>
    <name evidence="2" type="ORF">EVAR_47377_1</name>
</gene>
<evidence type="ECO:0000313" key="3">
    <source>
        <dbReference type="Proteomes" id="UP000299102"/>
    </source>
</evidence>
<accession>A0A4C1WWR1</accession>
<protein>
    <submittedName>
        <fullName evidence="2">Uncharacterized protein</fullName>
    </submittedName>
</protein>
<proteinExistence type="predicted"/>
<dbReference type="AlphaFoldDB" id="A0A4C1WWR1"/>
<name>A0A4C1WWR1_EUMVA</name>
<evidence type="ECO:0000256" key="1">
    <source>
        <dbReference type="SAM" id="MobiDB-lite"/>
    </source>
</evidence>
<dbReference type="Proteomes" id="UP000299102">
    <property type="component" value="Unassembled WGS sequence"/>
</dbReference>
<comment type="caution">
    <text evidence="2">The sequence shown here is derived from an EMBL/GenBank/DDBJ whole genome shotgun (WGS) entry which is preliminary data.</text>
</comment>